<accession>A0A2M7SXE2</accession>
<dbReference type="EMBL" id="PFMY01000010">
    <property type="protein sequence ID" value="PIZ27852.1"/>
    <property type="molecule type" value="Genomic_DNA"/>
</dbReference>
<feature type="non-terminal residue" evidence="1">
    <location>
        <position position="1"/>
    </location>
</feature>
<organism evidence="1 2">
    <name type="scientific">Candidatus Berkelbacteria bacterium CG_4_10_14_0_8_um_filter_42_34</name>
    <dbReference type="NCBI Taxonomy" id="1974502"/>
    <lineage>
        <taxon>Bacteria</taxon>
        <taxon>Candidatus Berkelbacteria</taxon>
    </lineage>
</organism>
<proteinExistence type="predicted"/>
<comment type="caution">
    <text evidence="1">The sequence shown here is derived from an EMBL/GenBank/DDBJ whole genome shotgun (WGS) entry which is preliminary data.</text>
</comment>
<dbReference type="AlphaFoldDB" id="A0A2M7SXE2"/>
<evidence type="ECO:0000313" key="2">
    <source>
        <dbReference type="Proteomes" id="UP000231332"/>
    </source>
</evidence>
<name>A0A2M7SXE2_9BACT</name>
<evidence type="ECO:0000313" key="1">
    <source>
        <dbReference type="EMBL" id="PIZ27852.1"/>
    </source>
</evidence>
<protein>
    <submittedName>
        <fullName evidence="1">Uncharacterized protein</fullName>
    </submittedName>
</protein>
<gene>
    <name evidence="1" type="ORF">COY45_00205</name>
</gene>
<reference evidence="2" key="1">
    <citation type="submission" date="2017-09" db="EMBL/GenBank/DDBJ databases">
        <title>Depth-based differentiation of microbial function through sediment-hosted aquifers and enrichment of novel symbionts in the deep terrestrial subsurface.</title>
        <authorList>
            <person name="Probst A.J."/>
            <person name="Ladd B."/>
            <person name="Jarett J.K."/>
            <person name="Geller-Mcgrath D.E."/>
            <person name="Sieber C.M.K."/>
            <person name="Emerson J.B."/>
            <person name="Anantharaman K."/>
            <person name="Thomas B.C."/>
            <person name="Malmstrom R."/>
            <person name="Stieglmeier M."/>
            <person name="Klingl A."/>
            <person name="Woyke T."/>
            <person name="Ryan C.M."/>
            <person name="Banfield J.F."/>
        </authorList>
    </citation>
    <scope>NUCLEOTIDE SEQUENCE [LARGE SCALE GENOMIC DNA]</scope>
</reference>
<sequence>DLAILAGSAAKRIVLSDPRIAAAFQKLKPEEKAARAEKIFDALASGLTSYFENFKGKELDRAAIIEELTTKVTKKIAEILSKF</sequence>
<dbReference type="Proteomes" id="UP000231332">
    <property type="component" value="Unassembled WGS sequence"/>
</dbReference>